<evidence type="ECO:0000256" key="4">
    <source>
        <dbReference type="ARBA" id="ARBA00022753"/>
    </source>
</evidence>
<evidence type="ECO:0000256" key="5">
    <source>
        <dbReference type="ARBA" id="ARBA00023329"/>
    </source>
</evidence>
<accession>A0A553PKF0</accession>
<protein>
    <recommendedName>
        <fullName evidence="8">Vps16 C-terminal domain-containing protein</fullName>
    </recommendedName>
</protein>
<dbReference type="Proteomes" id="UP000318571">
    <property type="component" value="Chromosome 11"/>
</dbReference>
<dbReference type="STRING" id="6832.A0A553PKF0"/>
<dbReference type="GO" id="GO:0005769">
    <property type="term" value="C:early endosome"/>
    <property type="evidence" value="ECO:0007669"/>
    <property type="project" value="UniProtKB-SubCell"/>
</dbReference>
<comment type="caution">
    <text evidence="6">The sequence shown here is derived from an EMBL/GenBank/DDBJ whole genome shotgun (WGS) entry which is preliminary data.</text>
</comment>
<keyword evidence="4" id="KW-0967">Endosome</keyword>
<evidence type="ECO:0008006" key="8">
    <source>
        <dbReference type="Google" id="ProtNLM"/>
    </source>
</evidence>
<dbReference type="OMA" id="APLEMFK"/>
<dbReference type="GO" id="GO:0007034">
    <property type="term" value="P:vacuolar transport"/>
    <property type="evidence" value="ECO:0007669"/>
    <property type="project" value="TreeGrafter"/>
</dbReference>
<dbReference type="InterPro" id="IPR040057">
    <property type="entry name" value="Spe-39"/>
</dbReference>
<name>A0A553PKF0_TIGCA</name>
<dbReference type="GO" id="GO:0006886">
    <property type="term" value="P:intracellular protein transport"/>
    <property type="evidence" value="ECO:0007669"/>
    <property type="project" value="TreeGrafter"/>
</dbReference>
<keyword evidence="7" id="KW-1185">Reference proteome</keyword>
<dbReference type="GO" id="GO:0005770">
    <property type="term" value="C:late endosome"/>
    <property type="evidence" value="ECO:0007669"/>
    <property type="project" value="UniProtKB-SubCell"/>
</dbReference>
<evidence type="ECO:0000313" key="7">
    <source>
        <dbReference type="Proteomes" id="UP000318571"/>
    </source>
</evidence>
<gene>
    <name evidence="6" type="ORF">TCAL_07572</name>
</gene>
<sequence>MEEEDQEWLTSKIKGFSFGDDEQTPWEELAKYQEHPQQTPSSVLPILIGAPNFARDLEHIPGDSREVKAELIKAKRALAKLETTRYIPLHPRETVLNIFVGKPFSLELYKTFRDKQDLIDEAQKLQCPDTLLTVTLHAKSTLSAQKFSELLSSRRAATNVLVCYLQERQLLNDLTDLLTALGRHEEAAFYNYTHVCSKISDLGSKTKRLKSLLTSHFNGHPDADLLIGQINLLERIAPIIESDRRNVLISEDSVYPSVTCHGESVLKTLAYLCYHHWDSPENLLQSPKALKKIHKIPEEQFIWVALRSRALKQAWKDCEGIVITKGWLGGKKTKASVSPRGVVQTLHECQAPPEILHIFLQLIDDLEDRLNYARRCKVPNTVIECLVQSRDRQELETFKAKLTPHSPEWFYAEHALTTSNTKWKN</sequence>
<dbReference type="AlphaFoldDB" id="A0A553PKF0"/>
<reference evidence="6 7" key="1">
    <citation type="journal article" date="2018" name="Nat. Ecol. Evol.">
        <title>Genomic signatures of mitonuclear coevolution across populations of Tigriopus californicus.</title>
        <authorList>
            <person name="Barreto F.S."/>
            <person name="Watson E.T."/>
            <person name="Lima T.G."/>
            <person name="Willett C.S."/>
            <person name="Edmands S."/>
            <person name="Li W."/>
            <person name="Burton R.S."/>
        </authorList>
    </citation>
    <scope>NUCLEOTIDE SEQUENCE [LARGE SCALE GENOMIC DNA]</scope>
    <source>
        <strain evidence="6 7">San Diego</strain>
    </source>
</reference>
<proteinExistence type="predicted"/>
<dbReference type="PANTHER" id="PTHR13364:SF6">
    <property type="entry name" value="SPERMATOGENESIS-DEFECTIVE PROTEIN 39 HOMOLOG"/>
    <property type="match status" value="1"/>
</dbReference>
<keyword evidence="5" id="KW-0968">Cytoplasmic vesicle</keyword>
<dbReference type="EMBL" id="VCGU01000003">
    <property type="protein sequence ID" value="TRY78165.1"/>
    <property type="molecule type" value="Genomic_DNA"/>
</dbReference>
<organism evidence="6 7">
    <name type="scientific">Tigriopus californicus</name>
    <name type="common">Marine copepod</name>
    <dbReference type="NCBI Taxonomy" id="6832"/>
    <lineage>
        <taxon>Eukaryota</taxon>
        <taxon>Metazoa</taxon>
        <taxon>Ecdysozoa</taxon>
        <taxon>Arthropoda</taxon>
        <taxon>Crustacea</taxon>
        <taxon>Multicrustacea</taxon>
        <taxon>Hexanauplia</taxon>
        <taxon>Copepoda</taxon>
        <taxon>Harpacticoida</taxon>
        <taxon>Harpacticidae</taxon>
        <taxon>Tigriopus</taxon>
    </lineage>
</organism>
<dbReference type="PANTHER" id="PTHR13364">
    <property type="entry name" value="DEFECTIVE SPERMATOGENESIS PROTEIN 39"/>
    <property type="match status" value="1"/>
</dbReference>
<evidence type="ECO:0000256" key="2">
    <source>
        <dbReference type="ARBA" id="ARBA00004541"/>
    </source>
</evidence>
<evidence type="ECO:0000256" key="1">
    <source>
        <dbReference type="ARBA" id="ARBA00004412"/>
    </source>
</evidence>
<evidence type="ECO:0000313" key="6">
    <source>
        <dbReference type="EMBL" id="TRY78165.1"/>
    </source>
</evidence>
<evidence type="ECO:0000256" key="3">
    <source>
        <dbReference type="ARBA" id="ARBA00004603"/>
    </source>
</evidence>
<comment type="subcellular location">
    <subcellularLocation>
        <location evidence="2">Cytoplasmic vesicle</location>
    </subcellularLocation>
    <subcellularLocation>
        <location evidence="1">Early endosome</location>
    </subcellularLocation>
    <subcellularLocation>
        <location evidence="3">Late endosome</location>
    </subcellularLocation>
</comment>